<dbReference type="EMBL" id="MU276049">
    <property type="protein sequence ID" value="KAI0042756.1"/>
    <property type="molecule type" value="Genomic_DNA"/>
</dbReference>
<gene>
    <name evidence="1" type="ORF">FA95DRAFT_534953</name>
</gene>
<reference evidence="1" key="1">
    <citation type="submission" date="2021-02" db="EMBL/GenBank/DDBJ databases">
        <authorList>
            <consortium name="DOE Joint Genome Institute"/>
            <person name="Ahrendt S."/>
            <person name="Looney B.P."/>
            <person name="Miyauchi S."/>
            <person name="Morin E."/>
            <person name="Drula E."/>
            <person name="Courty P.E."/>
            <person name="Chicoki N."/>
            <person name="Fauchery L."/>
            <person name="Kohler A."/>
            <person name="Kuo A."/>
            <person name="Labutti K."/>
            <person name="Pangilinan J."/>
            <person name="Lipzen A."/>
            <person name="Riley R."/>
            <person name="Andreopoulos W."/>
            <person name="He G."/>
            <person name="Johnson J."/>
            <person name="Barry K.W."/>
            <person name="Grigoriev I.V."/>
            <person name="Nagy L."/>
            <person name="Hibbett D."/>
            <person name="Henrissat B."/>
            <person name="Matheny P.B."/>
            <person name="Labbe J."/>
            <person name="Martin F."/>
        </authorList>
    </citation>
    <scope>NUCLEOTIDE SEQUENCE</scope>
    <source>
        <strain evidence="1">FP105234-sp</strain>
    </source>
</reference>
<sequence>MPSVAIVGGHGQVALRLTRILAPTHDITSIIRKPEHIPALQSISPGISPLLLSIEDSPVADFTQAFRGKDVVVFAAGAGGKGGPERTTQVDYEGAVKVMDAIEGVEEGQRPRLVLLSSIDVRDPEKMPEHYNEEDRQLSHAMRAAIGHYFQCKYEADKNLAQRTAFKWTIVRPNGLLDTPGTGRVSIGRTHTKPSIPRDDVAAVLAQLVDREDAAGLAMDVIGGSTPISEALDAFVQKGETDFLG</sequence>
<name>A0ACB8RGE5_9AGAM</name>
<protein>
    <submittedName>
        <fullName evidence="1">NAD(P)-binding protein</fullName>
    </submittedName>
</protein>
<accession>A0ACB8RGE5</accession>
<dbReference type="Proteomes" id="UP000814033">
    <property type="component" value="Unassembled WGS sequence"/>
</dbReference>
<organism evidence="1 2">
    <name type="scientific">Auriscalpium vulgare</name>
    <dbReference type="NCBI Taxonomy" id="40419"/>
    <lineage>
        <taxon>Eukaryota</taxon>
        <taxon>Fungi</taxon>
        <taxon>Dikarya</taxon>
        <taxon>Basidiomycota</taxon>
        <taxon>Agaricomycotina</taxon>
        <taxon>Agaricomycetes</taxon>
        <taxon>Russulales</taxon>
        <taxon>Auriscalpiaceae</taxon>
        <taxon>Auriscalpium</taxon>
    </lineage>
</organism>
<keyword evidence="2" id="KW-1185">Reference proteome</keyword>
<evidence type="ECO:0000313" key="2">
    <source>
        <dbReference type="Proteomes" id="UP000814033"/>
    </source>
</evidence>
<evidence type="ECO:0000313" key="1">
    <source>
        <dbReference type="EMBL" id="KAI0042756.1"/>
    </source>
</evidence>
<proteinExistence type="predicted"/>
<comment type="caution">
    <text evidence="1">The sequence shown here is derived from an EMBL/GenBank/DDBJ whole genome shotgun (WGS) entry which is preliminary data.</text>
</comment>
<reference evidence="1" key="2">
    <citation type="journal article" date="2022" name="New Phytol.">
        <title>Evolutionary transition to the ectomycorrhizal habit in the genomes of a hyperdiverse lineage of mushroom-forming fungi.</title>
        <authorList>
            <person name="Looney B."/>
            <person name="Miyauchi S."/>
            <person name="Morin E."/>
            <person name="Drula E."/>
            <person name="Courty P.E."/>
            <person name="Kohler A."/>
            <person name="Kuo A."/>
            <person name="LaButti K."/>
            <person name="Pangilinan J."/>
            <person name="Lipzen A."/>
            <person name="Riley R."/>
            <person name="Andreopoulos W."/>
            <person name="He G."/>
            <person name="Johnson J."/>
            <person name="Nolan M."/>
            <person name="Tritt A."/>
            <person name="Barry K.W."/>
            <person name="Grigoriev I.V."/>
            <person name="Nagy L.G."/>
            <person name="Hibbett D."/>
            <person name="Henrissat B."/>
            <person name="Matheny P.B."/>
            <person name="Labbe J."/>
            <person name="Martin F.M."/>
        </authorList>
    </citation>
    <scope>NUCLEOTIDE SEQUENCE</scope>
    <source>
        <strain evidence="1">FP105234-sp</strain>
    </source>
</reference>